<dbReference type="GO" id="GO:0004519">
    <property type="term" value="F:endonuclease activity"/>
    <property type="evidence" value="ECO:0007669"/>
    <property type="project" value="UniProtKB-KW"/>
</dbReference>
<reference evidence="7" key="1">
    <citation type="journal article" date="2019" name="Int. J. Syst. Evol. Microbiol.">
        <title>The Global Catalogue of Microorganisms (GCM) 10K type strain sequencing project: providing services to taxonomists for standard genome sequencing and annotation.</title>
        <authorList>
            <consortium name="The Broad Institute Genomics Platform"/>
            <consortium name="The Broad Institute Genome Sequencing Center for Infectious Disease"/>
            <person name="Wu L."/>
            <person name="Ma J."/>
        </authorList>
    </citation>
    <scope>NUCLEOTIDE SEQUENCE [LARGE SCALE GENOMIC DNA]</scope>
    <source>
        <strain evidence="7">ZS-22-S1</strain>
    </source>
</reference>
<evidence type="ECO:0000313" key="7">
    <source>
        <dbReference type="Proteomes" id="UP001595859"/>
    </source>
</evidence>
<keyword evidence="6" id="KW-0378">Hydrolase</keyword>
<evidence type="ECO:0000256" key="1">
    <source>
        <dbReference type="ARBA" id="ARBA00010923"/>
    </source>
</evidence>
<dbReference type="InterPro" id="IPR000055">
    <property type="entry name" value="Restrct_endonuc_typeI_TRD"/>
</dbReference>
<dbReference type="Proteomes" id="UP001595859">
    <property type="component" value="Unassembled WGS sequence"/>
</dbReference>
<comment type="similarity">
    <text evidence="1">Belongs to the type-I restriction system S methylase family.</text>
</comment>
<dbReference type="RefSeq" id="WP_378056084.1">
    <property type="nucleotide sequence ID" value="NZ_JBHSIS010000006.1"/>
</dbReference>
<feature type="domain" description="Type I restriction modification DNA specificity" evidence="5">
    <location>
        <begin position="25"/>
        <end position="167"/>
    </location>
</feature>
<dbReference type="Gene3D" id="1.10.287.1120">
    <property type="entry name" value="Bipartite methylase S protein"/>
    <property type="match status" value="1"/>
</dbReference>
<organism evidence="6 7">
    <name type="scientific">Actinophytocola glycyrrhizae</name>
    <dbReference type="NCBI Taxonomy" id="2044873"/>
    <lineage>
        <taxon>Bacteria</taxon>
        <taxon>Bacillati</taxon>
        <taxon>Actinomycetota</taxon>
        <taxon>Actinomycetes</taxon>
        <taxon>Pseudonocardiales</taxon>
        <taxon>Pseudonocardiaceae</taxon>
    </lineage>
</organism>
<dbReference type="EC" id="3.1.21.-" evidence="6"/>
<evidence type="ECO:0000256" key="4">
    <source>
        <dbReference type="ARBA" id="ARBA00038652"/>
    </source>
</evidence>
<evidence type="ECO:0000256" key="2">
    <source>
        <dbReference type="ARBA" id="ARBA00022747"/>
    </source>
</evidence>
<comment type="subunit">
    <text evidence="4">The methyltransferase is composed of M and S polypeptides.</text>
</comment>
<name>A0ABV9S0Y7_9PSEU</name>
<dbReference type="GO" id="GO:0016787">
    <property type="term" value="F:hydrolase activity"/>
    <property type="evidence" value="ECO:0007669"/>
    <property type="project" value="UniProtKB-KW"/>
</dbReference>
<gene>
    <name evidence="6" type="ORF">ACFPCV_11530</name>
</gene>
<dbReference type="PANTHER" id="PTHR43140">
    <property type="entry name" value="TYPE-1 RESTRICTION ENZYME ECOKI SPECIFICITY PROTEIN"/>
    <property type="match status" value="1"/>
</dbReference>
<evidence type="ECO:0000259" key="5">
    <source>
        <dbReference type="Pfam" id="PF01420"/>
    </source>
</evidence>
<proteinExistence type="inferred from homology"/>
<dbReference type="Pfam" id="PF01420">
    <property type="entry name" value="Methylase_S"/>
    <property type="match status" value="1"/>
</dbReference>
<dbReference type="PANTHER" id="PTHR43140:SF1">
    <property type="entry name" value="TYPE I RESTRICTION ENZYME ECOKI SPECIFICITY SUBUNIT"/>
    <property type="match status" value="1"/>
</dbReference>
<dbReference type="InterPro" id="IPR051212">
    <property type="entry name" value="Type-I_RE_S_subunit"/>
</dbReference>
<protein>
    <submittedName>
        <fullName evidence="6">Restriction endonuclease subunit S</fullName>
        <ecNumber evidence="6">3.1.21.-</ecNumber>
    </submittedName>
</protein>
<keyword evidence="3" id="KW-0238">DNA-binding</keyword>
<keyword evidence="7" id="KW-1185">Reference proteome</keyword>
<evidence type="ECO:0000256" key="3">
    <source>
        <dbReference type="ARBA" id="ARBA00023125"/>
    </source>
</evidence>
<comment type="caution">
    <text evidence="6">The sequence shown here is derived from an EMBL/GenBank/DDBJ whole genome shotgun (WGS) entry which is preliminary data.</text>
</comment>
<dbReference type="Gene3D" id="3.90.220.20">
    <property type="entry name" value="DNA methylase specificity domains"/>
    <property type="match status" value="2"/>
</dbReference>
<keyword evidence="2" id="KW-0680">Restriction system</keyword>
<keyword evidence="6" id="KW-0255">Endonuclease</keyword>
<dbReference type="SUPFAM" id="SSF116734">
    <property type="entry name" value="DNA methylase specificity domain"/>
    <property type="match status" value="2"/>
</dbReference>
<accession>A0ABV9S0Y7</accession>
<keyword evidence="6" id="KW-0540">Nuclease</keyword>
<sequence length="401" mass="44618">MTAQLAVRVPRATQKVTQRWLTEVPADWSVTRLRFICDIATGSGDTQDSVPDGEYDFYVRSPIALRSTGFSFDTEAVLTAGDGAVGEVFHHVNGKFHAHQRVYVLSNFRDVFPRYFYYYFSSFFRLMAQDGSARTTVDSVRRWMLTDMPFVLPPLDEQRAIADYLDHETVQIDALVAKQEEFIGLLRERRGAFADAEFQQRDGKRSATVRQALVRLERSPLSGSGVVTAYRDGVVTLRANRRADGYTMSAAEAGYQGVLPGDIVFHALDGFAGAVGISDSAGQCSPVYHVCRPRYADDAEYISLLIRYLGTSGFLSTQAPSTRQRSVDFRNWGTFARVPLVLPSIDHQKAFIAEYREQTAQIGALIAKAEEHIALAKERRSALITAAVTGQFDVRTARKAG</sequence>
<dbReference type="InterPro" id="IPR044946">
    <property type="entry name" value="Restrct_endonuc_typeI_TRD_sf"/>
</dbReference>
<dbReference type="EMBL" id="JBHSIS010000006">
    <property type="protein sequence ID" value="MFC4854132.1"/>
    <property type="molecule type" value="Genomic_DNA"/>
</dbReference>
<evidence type="ECO:0000313" key="6">
    <source>
        <dbReference type="EMBL" id="MFC4854132.1"/>
    </source>
</evidence>